<organism evidence="1 2">
    <name type="scientific">Halocaridina rubra</name>
    <name type="common">Hawaiian red shrimp</name>
    <dbReference type="NCBI Taxonomy" id="373956"/>
    <lineage>
        <taxon>Eukaryota</taxon>
        <taxon>Metazoa</taxon>
        <taxon>Ecdysozoa</taxon>
        <taxon>Arthropoda</taxon>
        <taxon>Crustacea</taxon>
        <taxon>Multicrustacea</taxon>
        <taxon>Malacostraca</taxon>
        <taxon>Eumalacostraca</taxon>
        <taxon>Eucarida</taxon>
        <taxon>Decapoda</taxon>
        <taxon>Pleocyemata</taxon>
        <taxon>Caridea</taxon>
        <taxon>Atyoidea</taxon>
        <taxon>Atyidae</taxon>
        <taxon>Halocaridina</taxon>
    </lineage>
</organism>
<comment type="caution">
    <text evidence="1">The sequence shown here is derived from an EMBL/GenBank/DDBJ whole genome shotgun (WGS) entry which is preliminary data.</text>
</comment>
<evidence type="ECO:0000313" key="1">
    <source>
        <dbReference type="EMBL" id="KAK7079706.1"/>
    </source>
</evidence>
<name>A0AAN8XBF7_HALRR</name>
<keyword evidence="2" id="KW-1185">Reference proteome</keyword>
<dbReference type="AlphaFoldDB" id="A0AAN8XBF7"/>
<evidence type="ECO:0000313" key="2">
    <source>
        <dbReference type="Proteomes" id="UP001381693"/>
    </source>
</evidence>
<gene>
    <name evidence="1" type="ORF">SK128_008463</name>
</gene>
<dbReference type="EMBL" id="JAXCGZ010006515">
    <property type="protein sequence ID" value="KAK7079706.1"/>
    <property type="molecule type" value="Genomic_DNA"/>
</dbReference>
<feature type="non-terminal residue" evidence="1">
    <location>
        <position position="1"/>
    </location>
</feature>
<proteinExistence type="predicted"/>
<accession>A0AAN8XBF7</accession>
<reference evidence="1 2" key="1">
    <citation type="submission" date="2023-11" db="EMBL/GenBank/DDBJ databases">
        <title>Halocaridina rubra genome assembly.</title>
        <authorList>
            <person name="Smith C."/>
        </authorList>
    </citation>
    <scope>NUCLEOTIDE SEQUENCE [LARGE SCALE GENOMIC DNA]</scope>
    <source>
        <strain evidence="1">EP-1</strain>
        <tissue evidence="1">Whole</tissue>
    </source>
</reference>
<sequence>SATRLVVYSFITKNDWCTIGGMLQLPQFLFPTAYICEERQTRSISGFRKRDFSGVSLNRIT</sequence>
<protein>
    <submittedName>
        <fullName evidence="1">Uncharacterized protein</fullName>
    </submittedName>
</protein>
<dbReference type="Proteomes" id="UP001381693">
    <property type="component" value="Unassembled WGS sequence"/>
</dbReference>